<feature type="compositionally biased region" description="Basic and acidic residues" evidence="1">
    <location>
        <begin position="7"/>
        <end position="25"/>
    </location>
</feature>
<name>A0A368GK35_ANCCA</name>
<organism evidence="2 3">
    <name type="scientific">Ancylostoma caninum</name>
    <name type="common">Dog hookworm</name>
    <dbReference type="NCBI Taxonomy" id="29170"/>
    <lineage>
        <taxon>Eukaryota</taxon>
        <taxon>Metazoa</taxon>
        <taxon>Ecdysozoa</taxon>
        <taxon>Nematoda</taxon>
        <taxon>Chromadorea</taxon>
        <taxon>Rhabditida</taxon>
        <taxon>Rhabditina</taxon>
        <taxon>Rhabditomorpha</taxon>
        <taxon>Strongyloidea</taxon>
        <taxon>Ancylostomatidae</taxon>
        <taxon>Ancylostomatinae</taxon>
        <taxon>Ancylostoma</taxon>
    </lineage>
</organism>
<feature type="region of interest" description="Disordered" evidence="1">
    <location>
        <begin position="1"/>
        <end position="35"/>
    </location>
</feature>
<accession>A0A368GK35</accession>
<keyword evidence="3" id="KW-1185">Reference proteome</keyword>
<reference evidence="2 3" key="1">
    <citation type="submission" date="2014-10" db="EMBL/GenBank/DDBJ databases">
        <title>Draft genome of the hookworm Ancylostoma caninum.</title>
        <authorList>
            <person name="Mitreva M."/>
        </authorList>
    </citation>
    <scope>NUCLEOTIDE SEQUENCE [LARGE SCALE GENOMIC DNA]</scope>
    <source>
        <strain evidence="2 3">Baltimore</strain>
    </source>
</reference>
<dbReference type="OrthoDB" id="5849876at2759"/>
<sequence length="143" mass="16147">MEEDGIEERRVTSLERGVNPERENVTKASNGSKDKKCGKATSTITLSMCSTLIYVTFTHLEFLAEEDIYDLIMFLVTLLPEVEEQSRWSRIIAGLQCALRDCRRAFPRLTTVATPVGNGTFIIRRARSECLCSISRSQDVEKP</sequence>
<dbReference type="Proteomes" id="UP000252519">
    <property type="component" value="Unassembled WGS sequence"/>
</dbReference>
<proteinExistence type="predicted"/>
<gene>
    <name evidence="2" type="ORF">ANCCAN_10591</name>
</gene>
<dbReference type="AlphaFoldDB" id="A0A368GK35"/>
<comment type="caution">
    <text evidence="2">The sequence shown here is derived from an EMBL/GenBank/DDBJ whole genome shotgun (WGS) entry which is preliminary data.</text>
</comment>
<evidence type="ECO:0000313" key="3">
    <source>
        <dbReference type="Proteomes" id="UP000252519"/>
    </source>
</evidence>
<evidence type="ECO:0000313" key="2">
    <source>
        <dbReference type="EMBL" id="RCN43400.1"/>
    </source>
</evidence>
<evidence type="ECO:0000256" key="1">
    <source>
        <dbReference type="SAM" id="MobiDB-lite"/>
    </source>
</evidence>
<protein>
    <submittedName>
        <fullName evidence="2">Uncharacterized protein</fullName>
    </submittedName>
</protein>
<dbReference type="EMBL" id="JOJR01000158">
    <property type="protein sequence ID" value="RCN43400.1"/>
    <property type="molecule type" value="Genomic_DNA"/>
</dbReference>